<accession>A0A9W4U267</accession>
<dbReference type="PANTHER" id="PTHR37017:SF13">
    <property type="entry name" value="AB HYDROLASE-1 DOMAIN-CONTAINING PROTEIN"/>
    <property type="match status" value="1"/>
</dbReference>
<dbReference type="Pfam" id="PF12697">
    <property type="entry name" value="Abhydrolase_6"/>
    <property type="match status" value="1"/>
</dbReference>
<protein>
    <recommendedName>
        <fullName evidence="1">AB hydrolase-1 domain-containing protein</fullName>
    </recommendedName>
</protein>
<dbReference type="PANTHER" id="PTHR37017">
    <property type="entry name" value="AB HYDROLASE-1 DOMAIN-CONTAINING PROTEIN-RELATED"/>
    <property type="match status" value="1"/>
</dbReference>
<feature type="domain" description="AB hydrolase-1" evidence="1">
    <location>
        <begin position="5"/>
        <end position="240"/>
    </location>
</feature>
<dbReference type="SUPFAM" id="SSF53474">
    <property type="entry name" value="alpha/beta-Hydrolases"/>
    <property type="match status" value="1"/>
</dbReference>
<dbReference type="Proteomes" id="UP001152607">
    <property type="component" value="Unassembled WGS sequence"/>
</dbReference>
<dbReference type="InterPro" id="IPR000073">
    <property type="entry name" value="AB_hydrolase_1"/>
</dbReference>
<dbReference type="EMBL" id="CAOQHR010000001">
    <property type="protein sequence ID" value="CAI6243242.1"/>
    <property type="molecule type" value="Genomic_DNA"/>
</dbReference>
<name>A0A9W4U267_9PLEO</name>
<evidence type="ECO:0000313" key="2">
    <source>
        <dbReference type="EMBL" id="CAI6243242.1"/>
    </source>
</evidence>
<organism evidence="2 3">
    <name type="scientific">Periconia digitata</name>
    <dbReference type="NCBI Taxonomy" id="1303443"/>
    <lineage>
        <taxon>Eukaryota</taxon>
        <taxon>Fungi</taxon>
        <taxon>Dikarya</taxon>
        <taxon>Ascomycota</taxon>
        <taxon>Pezizomycotina</taxon>
        <taxon>Dothideomycetes</taxon>
        <taxon>Pleosporomycetidae</taxon>
        <taxon>Pleosporales</taxon>
        <taxon>Massarineae</taxon>
        <taxon>Periconiaceae</taxon>
        <taxon>Periconia</taxon>
    </lineage>
</organism>
<dbReference type="AlphaFoldDB" id="A0A9W4U267"/>
<dbReference type="OrthoDB" id="408373at2759"/>
<keyword evidence="3" id="KW-1185">Reference proteome</keyword>
<evidence type="ECO:0000313" key="3">
    <source>
        <dbReference type="Proteomes" id="UP001152607"/>
    </source>
</evidence>
<gene>
    <name evidence="2" type="ORF">PDIGIT_LOCUS669</name>
</gene>
<proteinExistence type="predicted"/>
<dbReference type="InterPro" id="IPR029058">
    <property type="entry name" value="AB_hydrolase_fold"/>
</dbReference>
<comment type="caution">
    <text evidence="2">The sequence shown here is derived from an EMBL/GenBank/DDBJ whole genome shotgun (WGS) entry which is preliminary data.</text>
</comment>
<evidence type="ECO:0000259" key="1">
    <source>
        <dbReference type="Pfam" id="PF12697"/>
    </source>
</evidence>
<sequence length="251" mass="27125">MKPTIVLVPGAWQLPSFFTPLSQAFTALGFPVVCRLPSSYPTASASAATPPILNPDTLFLREHVLQPLLDEGKEVVLLMHSYGGIYGPAALEGLARGARERNGLKGGVIACLYTAAFVARAGQSAMSAMGFSAGNLPPWIQHDDHAKVMLFHDLPDAEADSLAAALPQQPYECFAQPVQWDPYDDEAFRSRFGYIYTEADRILPMRVQQGFAKAGGIQHTIVLKGASHSPHIEMPHRLAETAVSMLETLAA</sequence>
<reference evidence="2" key="1">
    <citation type="submission" date="2023-01" db="EMBL/GenBank/DDBJ databases">
        <authorList>
            <person name="Van Ghelder C."/>
            <person name="Rancurel C."/>
        </authorList>
    </citation>
    <scope>NUCLEOTIDE SEQUENCE</scope>
    <source>
        <strain evidence="2">CNCM I-4278</strain>
    </source>
</reference>
<dbReference type="InterPro" id="IPR052897">
    <property type="entry name" value="Sec-Metab_Biosynth_Hydrolase"/>
</dbReference>
<dbReference type="Gene3D" id="3.40.50.1820">
    <property type="entry name" value="alpha/beta hydrolase"/>
    <property type="match status" value="1"/>
</dbReference>